<comment type="caution">
    <text evidence="2">The sequence shown here is derived from an EMBL/GenBank/DDBJ whole genome shotgun (WGS) entry which is preliminary data.</text>
</comment>
<name>A0ABR3I2G6_LOXSC</name>
<keyword evidence="3" id="KW-1185">Reference proteome</keyword>
<reference evidence="2 3" key="1">
    <citation type="submission" date="2024-06" db="EMBL/GenBank/DDBJ databases">
        <title>A chromosome-level genome assembly of beet webworm, Loxostege sticticalis.</title>
        <authorList>
            <person name="Zhang Y."/>
        </authorList>
    </citation>
    <scope>NUCLEOTIDE SEQUENCE [LARGE SCALE GENOMIC DNA]</scope>
    <source>
        <strain evidence="2">AQ026</strain>
        <tissue evidence="2">Whole body</tissue>
    </source>
</reference>
<dbReference type="EMBL" id="JBEUOH010000009">
    <property type="protein sequence ID" value="KAL0883000.1"/>
    <property type="molecule type" value="Genomic_DNA"/>
</dbReference>
<feature type="transmembrane region" description="Helical" evidence="1">
    <location>
        <begin position="21"/>
        <end position="47"/>
    </location>
</feature>
<protein>
    <submittedName>
        <fullName evidence="2">Uncharacterized protein</fullName>
    </submittedName>
</protein>
<accession>A0ABR3I2G6</accession>
<organism evidence="2 3">
    <name type="scientific">Loxostege sticticalis</name>
    <name type="common">Beet webworm moth</name>
    <dbReference type="NCBI Taxonomy" id="481309"/>
    <lineage>
        <taxon>Eukaryota</taxon>
        <taxon>Metazoa</taxon>
        <taxon>Ecdysozoa</taxon>
        <taxon>Arthropoda</taxon>
        <taxon>Hexapoda</taxon>
        <taxon>Insecta</taxon>
        <taxon>Pterygota</taxon>
        <taxon>Neoptera</taxon>
        <taxon>Endopterygota</taxon>
        <taxon>Lepidoptera</taxon>
        <taxon>Glossata</taxon>
        <taxon>Ditrysia</taxon>
        <taxon>Pyraloidea</taxon>
        <taxon>Crambidae</taxon>
        <taxon>Pyraustinae</taxon>
        <taxon>Loxostege</taxon>
    </lineage>
</organism>
<evidence type="ECO:0000256" key="1">
    <source>
        <dbReference type="SAM" id="Phobius"/>
    </source>
</evidence>
<gene>
    <name evidence="2" type="ORF">ABMA27_016488</name>
</gene>
<evidence type="ECO:0000313" key="2">
    <source>
        <dbReference type="EMBL" id="KAL0883000.1"/>
    </source>
</evidence>
<proteinExistence type="predicted"/>
<keyword evidence="1" id="KW-1133">Transmembrane helix</keyword>
<keyword evidence="1" id="KW-0812">Transmembrane</keyword>
<sequence length="314" mass="35702">MCYTFKQKLNKIHYNSKILTFFLACWMSCVICIGLAAASAAGIAYGYNYQMAEWLTFTRSDVTVYMRRGQFYDRPDVEPRYISRRTGGEEDDVMRSHEGGDEEVVAGDQIAGDRRNSPDYDAKALPASWSGVRGAENLVEKLHKYQPEELSKVIAQDSAVQVDIPAQADSTPPDYYKLTSSRLVSKLISITPNVVLSTAIWKSGDSKIIMRNFQMSTMKDLETDSYTGYPSEYVDRDEMLDIKYNKGKNPLPKQQQVTRTRIFLTPDLRIRDEGAKSSTMVMRHWGKSTTPIFQDYSDEDSLQGYEDNIVYKPG</sequence>
<keyword evidence="1" id="KW-0472">Membrane</keyword>
<evidence type="ECO:0000313" key="3">
    <source>
        <dbReference type="Proteomes" id="UP001549920"/>
    </source>
</evidence>
<dbReference type="Proteomes" id="UP001549920">
    <property type="component" value="Unassembled WGS sequence"/>
</dbReference>